<dbReference type="Gene3D" id="3.30.450.330">
    <property type="match status" value="1"/>
</dbReference>
<dbReference type="SUPFAM" id="SSF56519">
    <property type="entry name" value="Penicillin binding protein dimerisation domain"/>
    <property type="match status" value="1"/>
</dbReference>
<dbReference type="Pfam" id="PF00905">
    <property type="entry name" value="Transpeptidase"/>
    <property type="match status" value="1"/>
</dbReference>
<protein>
    <submittedName>
        <fullName evidence="8">Penicillin-binding protein 2</fullName>
    </submittedName>
</protein>
<dbReference type="InterPro" id="IPR036138">
    <property type="entry name" value="PBP_dimer_sf"/>
</dbReference>
<evidence type="ECO:0000256" key="5">
    <source>
        <dbReference type="SAM" id="Phobius"/>
    </source>
</evidence>
<dbReference type="Gene3D" id="3.90.1310.10">
    <property type="entry name" value="Penicillin-binding protein 2a (Domain 2)"/>
    <property type="match status" value="1"/>
</dbReference>
<evidence type="ECO:0000256" key="3">
    <source>
        <dbReference type="ARBA" id="ARBA00023136"/>
    </source>
</evidence>
<feature type="transmembrane region" description="Helical" evidence="5">
    <location>
        <begin position="40"/>
        <end position="60"/>
    </location>
</feature>
<dbReference type="Gene3D" id="3.40.710.10">
    <property type="entry name" value="DD-peptidase/beta-lactamase superfamily"/>
    <property type="match status" value="1"/>
</dbReference>
<keyword evidence="9" id="KW-1185">Reference proteome</keyword>
<feature type="region of interest" description="Disordered" evidence="4">
    <location>
        <begin position="1"/>
        <end position="30"/>
    </location>
</feature>
<dbReference type="Pfam" id="PF03717">
    <property type="entry name" value="PBP_dimer"/>
    <property type="match status" value="1"/>
</dbReference>
<evidence type="ECO:0000259" key="6">
    <source>
        <dbReference type="Pfam" id="PF00905"/>
    </source>
</evidence>
<name>A0ABU7R7W2_9ACTN</name>
<evidence type="ECO:0000256" key="1">
    <source>
        <dbReference type="ARBA" id="ARBA00004370"/>
    </source>
</evidence>
<evidence type="ECO:0000256" key="4">
    <source>
        <dbReference type="SAM" id="MobiDB-lite"/>
    </source>
</evidence>
<accession>A0ABU7R7W2</accession>
<dbReference type="Proteomes" id="UP001332931">
    <property type="component" value="Unassembled WGS sequence"/>
</dbReference>
<dbReference type="InterPro" id="IPR012338">
    <property type="entry name" value="Beta-lactam/transpept-like"/>
</dbReference>
<dbReference type="InterPro" id="IPR005311">
    <property type="entry name" value="PBP_dimer"/>
</dbReference>
<keyword evidence="5" id="KW-1133">Transmembrane helix</keyword>
<dbReference type="PANTHER" id="PTHR30627">
    <property type="entry name" value="PEPTIDOGLYCAN D,D-TRANSPEPTIDASE"/>
    <property type="match status" value="1"/>
</dbReference>
<evidence type="ECO:0000313" key="9">
    <source>
        <dbReference type="Proteomes" id="UP001332931"/>
    </source>
</evidence>
<evidence type="ECO:0000313" key="8">
    <source>
        <dbReference type="EMBL" id="MEE6146691.1"/>
    </source>
</evidence>
<proteinExistence type="inferred from homology"/>
<feature type="domain" description="Penicillin-binding protein dimerisation" evidence="7">
    <location>
        <begin position="83"/>
        <end position="231"/>
    </location>
</feature>
<reference evidence="8 9" key="1">
    <citation type="submission" date="2024-01" db="EMBL/GenBank/DDBJ databases">
        <title>Description of Olsenella sp. nov., isolated from pig feces.</title>
        <authorList>
            <person name="Chang Y.-H."/>
        </authorList>
    </citation>
    <scope>NUCLEOTIDE SEQUENCE [LARGE SCALE GENOMIC DNA]</scope>
    <source>
        <strain evidence="8 9">YH-ols2223</strain>
    </source>
</reference>
<feature type="compositionally biased region" description="Gly residues" evidence="4">
    <location>
        <begin position="18"/>
        <end position="30"/>
    </location>
</feature>
<comment type="similarity">
    <text evidence="2">Belongs to the transpeptidase family.</text>
</comment>
<organism evidence="8 9">
    <name type="scientific">Olsenella absiana</name>
    <dbReference type="NCBI Taxonomy" id="3115222"/>
    <lineage>
        <taxon>Bacteria</taxon>
        <taxon>Bacillati</taxon>
        <taxon>Actinomycetota</taxon>
        <taxon>Coriobacteriia</taxon>
        <taxon>Coriobacteriales</taxon>
        <taxon>Atopobiaceae</taxon>
        <taxon>Olsenella</taxon>
    </lineage>
</organism>
<comment type="caution">
    <text evidence="8">The sequence shown here is derived from an EMBL/GenBank/DDBJ whole genome shotgun (WGS) entry which is preliminary data.</text>
</comment>
<feature type="domain" description="Penicillin-binding protein transpeptidase" evidence="6">
    <location>
        <begin position="275"/>
        <end position="575"/>
    </location>
</feature>
<dbReference type="EMBL" id="JAZGJQ010000001">
    <property type="protein sequence ID" value="MEE6146691.1"/>
    <property type="molecule type" value="Genomic_DNA"/>
</dbReference>
<dbReference type="PANTHER" id="PTHR30627:SF1">
    <property type="entry name" value="PEPTIDOGLYCAN D,D-TRANSPEPTIDASE FTSI"/>
    <property type="match status" value="1"/>
</dbReference>
<dbReference type="InterPro" id="IPR050515">
    <property type="entry name" value="Beta-lactam/transpept"/>
</dbReference>
<comment type="subcellular location">
    <subcellularLocation>
        <location evidence="1">Membrane</location>
    </subcellularLocation>
</comment>
<dbReference type="InterPro" id="IPR001460">
    <property type="entry name" value="PCN-bd_Tpept"/>
</dbReference>
<evidence type="ECO:0000256" key="2">
    <source>
        <dbReference type="ARBA" id="ARBA00007171"/>
    </source>
</evidence>
<evidence type="ECO:0000259" key="7">
    <source>
        <dbReference type="Pfam" id="PF03717"/>
    </source>
</evidence>
<dbReference type="SUPFAM" id="SSF56601">
    <property type="entry name" value="beta-lactamase/transpeptidase-like"/>
    <property type="match status" value="1"/>
</dbReference>
<sequence length="588" mass="62340">MSRDERHTRGGRRRPRGGEGAGSAHGPRGPFGFGPGAHGLPWVFGVLMALFAVVVARLFYLQVVDGPALAEQAEARRTNSQVIEARRGTIYDRNGNVLATSVGCYDVYCNPKEVNYPAAEALILQEAFSGEASTYKEQLSEDSTFVYLVRKADKDKAEQVRQELADKGYTGVYFLEQTKRVYPYGSVAGQIIGMVDVDNNGLTGLELQYDDVLGGTDGEMIMETGATGTPIAGGVSKTVEPKDGQDVVLALDVDIQRKVEEEMVAGVKTYEAQSGLCMVTDPATGGILAACSTPLADLSNPSTVTNEGLGLKLVTSAYEPGSIVKVFTMATGIEAGLFDTDTVYQIPASILVGSDTVRDDDGRSSTMAMSPREILRRSSNVGASMLAQQVIGAERFSEGLARFQLGTRTGIDYPGEAAGSVRSLDEYEPYSLGSMAFGQGLAVPMVQIVKAMGSIPEGGRLETPHFATKVGGEDLDWPSPGQSISEETASKMTDMLKDVFSKGTAYAGRVEGYEIAGKTGTGEQADENGYIAGKYLSSLVGYAPADDAKVLVYVGLYETPYLASGSAAPVFSSIMGEALQDLDVKPSS</sequence>
<keyword evidence="5" id="KW-0812">Transmembrane</keyword>
<keyword evidence="3 5" id="KW-0472">Membrane</keyword>
<gene>
    <name evidence="8" type="ORF">VXJ25_01570</name>
</gene>
<dbReference type="RefSeq" id="WP_330957454.1">
    <property type="nucleotide sequence ID" value="NZ_JAZGJQ010000001.1"/>
</dbReference>